<keyword evidence="1" id="KW-0175">Coiled coil</keyword>
<name>A0A2P4EWC2_9GAMM</name>
<gene>
    <name evidence="4" type="ORF">C1949_07550</name>
</gene>
<dbReference type="Pfam" id="PF13511">
    <property type="entry name" value="DUF4124"/>
    <property type="match status" value="1"/>
</dbReference>
<sequence length="142" mass="16989">MIYLKLLMAALVFCSFQAHAQIYRWVDADGQVHFEQRPRPGADEVEVRPQVIERDERVRQGEASMERLAEIRAQERQQQQDLQAQRQQQRLRWCQDLRERLAKFELRAYWYEEDADGNRVEVSRARLEEAEASLRQQIAEQC</sequence>
<feature type="chain" id="PRO_5015160258" evidence="2">
    <location>
        <begin position="21"/>
        <end position="142"/>
    </location>
</feature>
<reference evidence="4 5" key="1">
    <citation type="submission" date="2018-01" db="EMBL/GenBank/DDBJ databases">
        <title>Draft genome of the type strain Pseudomonas oceani DSM 100277 isolated from the deep water in Okinawa trough, northwestern Pacific Ocean.</title>
        <authorList>
            <person name="Gomila M."/>
            <person name="Mulet M."/>
            <person name="Garcia-Valdes E."/>
            <person name="Lalucat J."/>
        </authorList>
    </citation>
    <scope>NUCLEOTIDE SEQUENCE [LARGE SCALE GENOMIC DNA]</scope>
    <source>
        <strain evidence="4 5">DSM 100277</strain>
    </source>
</reference>
<protein>
    <submittedName>
        <fullName evidence="4">DUF4124 domain-containing protein</fullName>
    </submittedName>
</protein>
<comment type="caution">
    <text evidence="4">The sequence shown here is derived from an EMBL/GenBank/DDBJ whole genome shotgun (WGS) entry which is preliminary data.</text>
</comment>
<evidence type="ECO:0000259" key="3">
    <source>
        <dbReference type="Pfam" id="PF13511"/>
    </source>
</evidence>
<evidence type="ECO:0000256" key="1">
    <source>
        <dbReference type="SAM" id="Coils"/>
    </source>
</evidence>
<proteinExistence type="predicted"/>
<feature type="signal peptide" evidence="2">
    <location>
        <begin position="1"/>
        <end position="20"/>
    </location>
</feature>
<organism evidence="4 5">
    <name type="scientific">Halopseudomonas oceani</name>
    <dbReference type="NCBI Taxonomy" id="1708783"/>
    <lineage>
        <taxon>Bacteria</taxon>
        <taxon>Pseudomonadati</taxon>
        <taxon>Pseudomonadota</taxon>
        <taxon>Gammaproteobacteria</taxon>
        <taxon>Pseudomonadales</taxon>
        <taxon>Pseudomonadaceae</taxon>
        <taxon>Halopseudomonas</taxon>
    </lineage>
</organism>
<dbReference type="InterPro" id="IPR025392">
    <property type="entry name" value="DUF4124"/>
</dbReference>
<evidence type="ECO:0000313" key="4">
    <source>
        <dbReference type="EMBL" id="POB04266.1"/>
    </source>
</evidence>
<evidence type="ECO:0000256" key="2">
    <source>
        <dbReference type="SAM" id="SignalP"/>
    </source>
</evidence>
<accession>A0A2P4EWC2</accession>
<dbReference type="EMBL" id="PPSK01000005">
    <property type="protein sequence ID" value="POB04266.1"/>
    <property type="molecule type" value="Genomic_DNA"/>
</dbReference>
<keyword evidence="5" id="KW-1185">Reference proteome</keyword>
<dbReference type="RefSeq" id="WP_104737867.1">
    <property type="nucleotide sequence ID" value="NZ_BMHR01000001.1"/>
</dbReference>
<dbReference type="Proteomes" id="UP000243451">
    <property type="component" value="Unassembled WGS sequence"/>
</dbReference>
<dbReference type="AlphaFoldDB" id="A0A2P4EWC2"/>
<feature type="coiled-coil region" evidence="1">
    <location>
        <begin position="65"/>
        <end position="92"/>
    </location>
</feature>
<feature type="domain" description="DUF4124" evidence="3">
    <location>
        <begin position="10"/>
        <end position="47"/>
    </location>
</feature>
<keyword evidence="2" id="KW-0732">Signal</keyword>
<dbReference type="OrthoDB" id="7068596at2"/>
<evidence type="ECO:0000313" key="5">
    <source>
        <dbReference type="Proteomes" id="UP000243451"/>
    </source>
</evidence>